<dbReference type="PROSITE" id="PS50158">
    <property type="entry name" value="ZF_CCHC"/>
    <property type="match status" value="1"/>
</dbReference>
<keyword evidence="1" id="KW-0863">Zinc-finger</keyword>
<keyword evidence="7" id="KW-1185">Reference proteome</keyword>
<dbReference type="InterPro" id="IPR036875">
    <property type="entry name" value="Znf_CCHC_sf"/>
</dbReference>
<feature type="compositionally biased region" description="Polar residues" evidence="3">
    <location>
        <begin position="1"/>
        <end position="14"/>
    </location>
</feature>
<feature type="coiled-coil region" evidence="2">
    <location>
        <begin position="736"/>
        <end position="893"/>
    </location>
</feature>
<feature type="region of interest" description="Disordered" evidence="3">
    <location>
        <begin position="999"/>
        <end position="1025"/>
    </location>
</feature>
<evidence type="ECO:0000256" key="2">
    <source>
        <dbReference type="SAM" id="Coils"/>
    </source>
</evidence>
<dbReference type="SUPFAM" id="SSF53098">
    <property type="entry name" value="Ribonuclease H-like"/>
    <property type="match status" value="1"/>
</dbReference>
<evidence type="ECO:0000256" key="3">
    <source>
        <dbReference type="SAM" id="MobiDB-lite"/>
    </source>
</evidence>
<evidence type="ECO:0000256" key="1">
    <source>
        <dbReference type="PROSITE-ProRule" id="PRU00047"/>
    </source>
</evidence>
<organism evidence="6 7">
    <name type="scientific">Tanacetum coccineum</name>
    <dbReference type="NCBI Taxonomy" id="301880"/>
    <lineage>
        <taxon>Eukaryota</taxon>
        <taxon>Viridiplantae</taxon>
        <taxon>Streptophyta</taxon>
        <taxon>Embryophyta</taxon>
        <taxon>Tracheophyta</taxon>
        <taxon>Spermatophyta</taxon>
        <taxon>Magnoliopsida</taxon>
        <taxon>eudicotyledons</taxon>
        <taxon>Gunneridae</taxon>
        <taxon>Pentapetalae</taxon>
        <taxon>asterids</taxon>
        <taxon>campanulids</taxon>
        <taxon>Asterales</taxon>
        <taxon>Asteraceae</taxon>
        <taxon>Asteroideae</taxon>
        <taxon>Anthemideae</taxon>
        <taxon>Anthemidinae</taxon>
        <taxon>Tanacetum</taxon>
    </lineage>
</organism>
<keyword evidence="1" id="KW-0479">Metal-binding</keyword>
<reference evidence="6" key="1">
    <citation type="journal article" date="2022" name="Int. J. Mol. Sci.">
        <title>Draft Genome of Tanacetum Coccineum: Genomic Comparison of Closely Related Tanacetum-Family Plants.</title>
        <authorList>
            <person name="Yamashiro T."/>
            <person name="Shiraishi A."/>
            <person name="Nakayama K."/>
            <person name="Satake H."/>
        </authorList>
    </citation>
    <scope>NUCLEOTIDE SEQUENCE</scope>
</reference>
<evidence type="ECO:0000313" key="6">
    <source>
        <dbReference type="EMBL" id="GJS86313.1"/>
    </source>
</evidence>
<keyword evidence="1" id="KW-0862">Zinc</keyword>
<gene>
    <name evidence="6" type="ORF">Tco_0768949</name>
</gene>
<evidence type="ECO:0000259" key="4">
    <source>
        <dbReference type="PROSITE" id="PS50158"/>
    </source>
</evidence>
<sequence length="1639" mass="186638">MLTQQDISTASSENRPPMLNKENYVPWSSRLLRYAKSRPNGKLICNFIINGPYVKRMIPKLDDTARAVPVLETFHEQTDDELTAAKIKQIEADDQAIQTILLGLPEDIYAAVDSCETAQEIWLRVKQMMKGSDIRIQEKKAKLFNEWERFTSTDGESIESYYHRKRGFHPKRLARIRRIFLDGYGVLVFRIVIFKISSFKLQKANLKFLNNLQPEWSRHDTIVHQTKDLHTADYTQLYDFLKYNQKEVDDLRAERLTKTQDPLALMAISNNPFNYLVFHPDQPSPNCSTGYEYGLRQTDADVPNVRNQVVQNAVQNLGVQNVGNQNGLIVVSGIVNQNPNGNGNVVAGRAEGNAIGNNGNQIRCYNCKGLGHLARNCIVRLRRMDVAYLQTQLLIAQKEKAGIQLQAEEFDLMAVAADLDEIEEVNANCILMANLQKASTSGTQTDKAPVYDSDGSAECGTTVEQHLVTVEETRAYHESLFHNLAAEVENVNSVNRKMKDINANLTTELARYKNQEKCFEISQEKYDKLERCYQKSVYQEQCLTKNINALHLSSGKQIMALNEEISNLNRHLSKEKATVSSLQEEKKRLKSDFKIREDEFLDKQIQLENKIKELDIILVKTGQSIQTMHMLSPKPDSFYHTKQKMALGKHDPPDMYDSEETLELVQESCLKMRQLNKEIKLANYTKINHLLWVFVSQTAKSREELYFSNTSKTANVSKSISIPNEELSDDTTPSVARKFLNEHKALELEIKRLLRAVVSHDIMSIVQNNSVIDTSNLQTELEHTKERFENSYNDMQQKIKRLQAQLGDPKGKSKDTPCVSDTLDPLPQKLENENVELEYRVRNYEKENAHLKTAYKNLFDSIIVTRAQTKMIIDSLQNKLHDTIYENAKLRAQLFDKVSKQKDTTKVLQKVDKTNDLSNAVTLNLVPTTKELNVIDNDKVIAPGMFRINPFKNSMEEKYVPNKPTKASVRTNSITVSQPHVITKKVVIYNSNGFSSTGVDITTKTRRPQPMSNTKNDRVPYASKSSRIKNKEVEVEEHPKNLLLSKNKKHVSSECNNVKLAIWNDKSEIVYAMCKQCLIIANHDMCVLNYVNGMNSRGKKQKANVSNLANQMKHMPQVKKPKKVGFTKRLASPTPSKPSMCLRWSPTGRIFDLCGKLIRSSDSECYPNIFMFLGTVCFGNDHVVVILGFSDLQWGNILITRVYFIEHLGHNLFSVGQFYDSDLEVAFRINACFVRNLEGVNLLKVNRTTNLYTINLHDMASTSPICLMARATSTTSWLWLQRLSQLNFDTINDLPRNDLVIGLLKFKYHTEHLCPSCEQGKGKRASHPPKPVLNSKKRLHLLHMDLCGQMRIASINGKWYVLVIVDDYSRYTWVLYLRSKDKASEEIKTFLKKITVLLQAPVIIVRTNNGTKFKNQVLQEYFNSVGISHQASSVRTHQQNRVVEQRNSTLVEAARTMLIFSRAPKSDISFLYVFGALYYPKNDREDIGKLGAKAPQVLQTPTTTTTTADTAPTPKNSSSQATSILSTSQNVDELETQQQHVQHQPATIADNVLNAMFDDNTFVNPFVTLSTSAAESSSLQYVDPSNMHTFYQPYLHEYQWTKDPPLEQVIGEPSRLVLIMNQLRSDGDMCMYALTVSTM</sequence>
<feature type="region of interest" description="Disordered" evidence="3">
    <location>
        <begin position="1"/>
        <end position="21"/>
    </location>
</feature>
<feature type="region of interest" description="Disordered" evidence="3">
    <location>
        <begin position="1492"/>
        <end position="1541"/>
    </location>
</feature>
<keyword evidence="2" id="KW-0175">Coiled coil</keyword>
<dbReference type="InterPro" id="IPR039537">
    <property type="entry name" value="Retrotran_Ty1/copia-like"/>
</dbReference>
<dbReference type="SMART" id="SM00343">
    <property type="entry name" value="ZnF_C2HC"/>
    <property type="match status" value="1"/>
</dbReference>
<dbReference type="InterPro" id="IPR012337">
    <property type="entry name" value="RNaseH-like_sf"/>
</dbReference>
<feature type="domain" description="Integrase catalytic" evidence="5">
    <location>
        <begin position="1327"/>
        <end position="1503"/>
    </location>
</feature>
<dbReference type="InterPro" id="IPR001584">
    <property type="entry name" value="Integrase_cat-core"/>
</dbReference>
<dbReference type="PANTHER" id="PTHR42648">
    <property type="entry name" value="TRANSPOSASE, PUTATIVE-RELATED"/>
    <property type="match status" value="1"/>
</dbReference>
<comment type="caution">
    <text evidence="6">The sequence shown here is derived from an EMBL/GenBank/DDBJ whole genome shotgun (WGS) entry which is preliminary data.</text>
</comment>
<feature type="compositionally biased region" description="Low complexity" evidence="3">
    <location>
        <begin position="1500"/>
        <end position="1529"/>
    </location>
</feature>
<reference evidence="6" key="2">
    <citation type="submission" date="2022-01" db="EMBL/GenBank/DDBJ databases">
        <authorList>
            <person name="Yamashiro T."/>
            <person name="Shiraishi A."/>
            <person name="Satake H."/>
            <person name="Nakayama K."/>
        </authorList>
    </citation>
    <scope>NUCLEOTIDE SEQUENCE</scope>
</reference>
<dbReference type="SUPFAM" id="SSF57756">
    <property type="entry name" value="Retrovirus zinc finger-like domains"/>
    <property type="match status" value="1"/>
</dbReference>
<feature type="domain" description="CCHC-type" evidence="4">
    <location>
        <begin position="363"/>
        <end position="377"/>
    </location>
</feature>
<dbReference type="Proteomes" id="UP001151760">
    <property type="component" value="Unassembled WGS sequence"/>
</dbReference>
<dbReference type="PANTHER" id="PTHR42648:SF32">
    <property type="entry name" value="RIBONUCLEASE H-LIKE DOMAIN, GAG-PRE-INTEGRASE DOMAIN PROTEIN-RELATED"/>
    <property type="match status" value="1"/>
</dbReference>
<dbReference type="Gene3D" id="3.30.420.10">
    <property type="entry name" value="Ribonuclease H-like superfamily/Ribonuclease H"/>
    <property type="match status" value="1"/>
</dbReference>
<dbReference type="Pfam" id="PF00098">
    <property type="entry name" value="zf-CCHC"/>
    <property type="match status" value="1"/>
</dbReference>
<name>A0ABQ4ZBM4_9ASTR</name>
<dbReference type="InterPro" id="IPR036397">
    <property type="entry name" value="RNaseH_sf"/>
</dbReference>
<protein>
    <submittedName>
        <fullName evidence="6">Retrovirus-related pol polyprotein from transposon TNT 1-94</fullName>
    </submittedName>
</protein>
<dbReference type="InterPro" id="IPR025724">
    <property type="entry name" value="GAG-pre-integrase_dom"/>
</dbReference>
<dbReference type="Pfam" id="PF13976">
    <property type="entry name" value="gag_pre-integrs"/>
    <property type="match status" value="1"/>
</dbReference>
<accession>A0ABQ4ZBM4</accession>
<proteinExistence type="predicted"/>
<dbReference type="Pfam" id="PF00665">
    <property type="entry name" value="rve"/>
    <property type="match status" value="1"/>
</dbReference>
<dbReference type="EMBL" id="BQNB010011114">
    <property type="protein sequence ID" value="GJS86313.1"/>
    <property type="molecule type" value="Genomic_DNA"/>
</dbReference>
<feature type="coiled-coil region" evidence="2">
    <location>
        <begin position="558"/>
        <end position="599"/>
    </location>
</feature>
<dbReference type="PROSITE" id="PS50994">
    <property type="entry name" value="INTEGRASE"/>
    <property type="match status" value="1"/>
</dbReference>
<evidence type="ECO:0000313" key="7">
    <source>
        <dbReference type="Proteomes" id="UP001151760"/>
    </source>
</evidence>
<evidence type="ECO:0000259" key="5">
    <source>
        <dbReference type="PROSITE" id="PS50994"/>
    </source>
</evidence>
<dbReference type="InterPro" id="IPR001878">
    <property type="entry name" value="Znf_CCHC"/>
</dbReference>